<proteinExistence type="predicted"/>
<sequence length="90" mass="10320">MVLGEPDQCQQIGIEILFPDVENPFLWMSKLIDLKKEKYFFETGMTDYQTGGALACDHLRSVANLCLYIGYIKIEMNVITLFKVINLVMP</sequence>
<dbReference type="GO" id="GO:0016491">
    <property type="term" value="F:oxidoreductase activity"/>
    <property type="evidence" value="ECO:0007669"/>
    <property type="project" value="InterPro"/>
</dbReference>
<dbReference type="EMBL" id="LS423452">
    <property type="protein sequence ID" value="SPS06158.1"/>
    <property type="molecule type" value="Genomic_DNA"/>
</dbReference>
<dbReference type="Gene3D" id="1.10.620.20">
    <property type="entry name" value="Ribonucleotide Reductase, subunit A"/>
    <property type="match status" value="1"/>
</dbReference>
<gene>
    <name evidence="1" type="ORF">NITFAB_1748</name>
</gene>
<dbReference type="SUPFAM" id="SSF47240">
    <property type="entry name" value="Ferritin-like"/>
    <property type="match status" value="1"/>
</dbReference>
<organism evidence="1">
    <name type="scientific">Candidatus Nitrotoga fabula</name>
    <dbReference type="NCBI Taxonomy" id="2182327"/>
    <lineage>
        <taxon>Bacteria</taxon>
        <taxon>Pseudomonadati</taxon>
        <taxon>Pseudomonadota</taxon>
        <taxon>Betaproteobacteria</taxon>
        <taxon>Nitrosomonadales</taxon>
        <taxon>Gallionellaceae</taxon>
        <taxon>Candidatus Nitrotoga</taxon>
    </lineage>
</organism>
<dbReference type="InterPro" id="IPR009078">
    <property type="entry name" value="Ferritin-like_SF"/>
</dbReference>
<reference evidence="1" key="1">
    <citation type="submission" date="2018-05" db="EMBL/GenBank/DDBJ databases">
        <authorList>
            <person name="Lanie J.A."/>
            <person name="Ng W.-L."/>
            <person name="Kazmierczak K.M."/>
            <person name="Andrzejewski T.M."/>
            <person name="Davidsen T.M."/>
            <person name="Wayne K.J."/>
            <person name="Tettelin H."/>
            <person name="Glass J.I."/>
            <person name="Rusch D."/>
            <person name="Podicherti R."/>
            <person name="Tsui H.-C.T."/>
            <person name="Winkler M.E."/>
        </authorList>
    </citation>
    <scope>NUCLEOTIDE SEQUENCE</scope>
    <source>
        <strain evidence="1">KNB</strain>
    </source>
</reference>
<evidence type="ECO:0000313" key="1">
    <source>
        <dbReference type="EMBL" id="SPS06158.1"/>
    </source>
</evidence>
<dbReference type="AlphaFoldDB" id="A0A2X0QX41"/>
<name>A0A2X0QX41_9PROT</name>
<dbReference type="InterPro" id="IPR012348">
    <property type="entry name" value="RNR-like"/>
</dbReference>
<protein>
    <submittedName>
        <fullName evidence="1">Uncharacterized protein</fullName>
    </submittedName>
</protein>
<accession>A0A2X0QX41</accession>